<dbReference type="InParanoid" id="A0A6P8HH11"/>
<keyword evidence="3" id="KW-1185">Reference proteome</keyword>
<dbReference type="KEGG" id="aten:116291243"/>
<dbReference type="InterPro" id="IPR044150">
    <property type="entry name" value="HDAC_classIV"/>
</dbReference>
<dbReference type="GO" id="GO:0016787">
    <property type="term" value="F:hydrolase activity"/>
    <property type="evidence" value="ECO:0007669"/>
    <property type="project" value="UniProtKB-KW"/>
</dbReference>
<dbReference type="Proteomes" id="UP000515163">
    <property type="component" value="Unplaced"/>
</dbReference>
<dbReference type="InterPro" id="IPR000286">
    <property type="entry name" value="HDACs"/>
</dbReference>
<dbReference type="AlphaFoldDB" id="A0A6P8HH11"/>
<dbReference type="Gene3D" id="3.40.800.20">
    <property type="entry name" value="Histone deacetylase domain"/>
    <property type="match status" value="1"/>
</dbReference>
<evidence type="ECO:0000313" key="4">
    <source>
        <dbReference type="RefSeq" id="XP_031554248.1"/>
    </source>
</evidence>
<dbReference type="InterPro" id="IPR023696">
    <property type="entry name" value="Ureohydrolase_dom_sf"/>
</dbReference>
<protein>
    <submittedName>
        <fullName evidence="4">Uncharacterized protein LOC116291243 isoform X1</fullName>
    </submittedName>
</protein>
<reference evidence="4" key="1">
    <citation type="submission" date="2025-08" db="UniProtKB">
        <authorList>
            <consortium name="RefSeq"/>
        </authorList>
    </citation>
    <scope>IDENTIFICATION</scope>
    <source>
        <tissue evidence="4">Tentacle</tissue>
    </source>
</reference>
<dbReference type="CDD" id="cd09993">
    <property type="entry name" value="HDAC_classIV"/>
    <property type="match status" value="1"/>
</dbReference>
<dbReference type="InterPro" id="IPR023801">
    <property type="entry name" value="His_deacetylse_dom"/>
</dbReference>
<proteinExistence type="predicted"/>
<accession>A0A6P8HH11</accession>
<name>A0A6P8HH11_ACTTE</name>
<evidence type="ECO:0000256" key="1">
    <source>
        <dbReference type="ARBA" id="ARBA00022801"/>
    </source>
</evidence>
<evidence type="ECO:0000259" key="2">
    <source>
        <dbReference type="Pfam" id="PF00850"/>
    </source>
</evidence>
<dbReference type="InterPro" id="IPR037138">
    <property type="entry name" value="His_deacetylse_dom_sf"/>
</dbReference>
<gene>
    <name evidence="4" type="primary">LOC116291243</name>
</gene>
<dbReference type="GO" id="GO:0040029">
    <property type="term" value="P:epigenetic regulation of gene expression"/>
    <property type="evidence" value="ECO:0007669"/>
    <property type="project" value="TreeGrafter"/>
</dbReference>
<dbReference type="Pfam" id="PF00850">
    <property type="entry name" value="Hist_deacetyl"/>
    <property type="match status" value="1"/>
</dbReference>
<sequence>MADVRWIKLFAGQNRILFLSSRRICGCKNGRMRRFGFKVRQFYQGNPQLSSRLPVIHHDEYSCPWPTNHRFKMAKFTKLMEHLIKDNVVVPQQVLYPTKASYDDLITTHTPNYVKSFITGSITPDDLKQTGFKWSEGLANRCQMEVGGTILAAKIALHYGLACTTGGGTHHAYPAHGSGFCIFNDLAIASFHLLDNNLVSKVMIVDLDVHQGDGTAFIFQNNQDVFTFSVHCEKNFPVRKQSSDLDVGLPFGMEDKEYIDTVRTHLAWLLDSYRPDIVLYDAGVDPHKDDVLGRLNLSDQGLFDRDKEVLQMSLCRGIPCVTVIGGGYDDNIDVLAARHSIVFRAATKVWSENVT</sequence>
<dbReference type="PANTHER" id="PTHR10625">
    <property type="entry name" value="HISTONE DEACETYLASE HDAC1-RELATED"/>
    <property type="match status" value="1"/>
</dbReference>
<dbReference type="PANTHER" id="PTHR10625:SF19">
    <property type="entry name" value="HISTONE DEACETYLASE 12"/>
    <property type="match status" value="1"/>
</dbReference>
<dbReference type="OrthoDB" id="437693at2759"/>
<dbReference type="RefSeq" id="XP_031554248.1">
    <property type="nucleotide sequence ID" value="XM_031698388.1"/>
</dbReference>
<dbReference type="GeneID" id="116291243"/>
<keyword evidence="1" id="KW-0378">Hydrolase</keyword>
<organism evidence="3 4">
    <name type="scientific">Actinia tenebrosa</name>
    <name type="common">Australian red waratah sea anemone</name>
    <dbReference type="NCBI Taxonomy" id="6105"/>
    <lineage>
        <taxon>Eukaryota</taxon>
        <taxon>Metazoa</taxon>
        <taxon>Cnidaria</taxon>
        <taxon>Anthozoa</taxon>
        <taxon>Hexacorallia</taxon>
        <taxon>Actiniaria</taxon>
        <taxon>Actiniidae</taxon>
        <taxon>Actinia</taxon>
    </lineage>
</organism>
<dbReference type="PRINTS" id="PR01270">
    <property type="entry name" value="HDASUPER"/>
</dbReference>
<dbReference type="SUPFAM" id="SSF52768">
    <property type="entry name" value="Arginase/deacetylase"/>
    <property type="match status" value="1"/>
</dbReference>
<dbReference type="GO" id="GO:0004407">
    <property type="term" value="F:histone deacetylase activity"/>
    <property type="evidence" value="ECO:0007669"/>
    <property type="project" value="InterPro"/>
</dbReference>
<evidence type="ECO:0000313" key="3">
    <source>
        <dbReference type="Proteomes" id="UP000515163"/>
    </source>
</evidence>
<feature type="domain" description="Histone deacetylase" evidence="2">
    <location>
        <begin position="69"/>
        <end position="331"/>
    </location>
</feature>